<name>A0A6A5ZS91_9PLEO</name>
<gene>
    <name evidence="2" type="ORF">BDV96DRAFT_563664</name>
</gene>
<evidence type="ECO:0000256" key="1">
    <source>
        <dbReference type="SAM" id="MobiDB-lite"/>
    </source>
</evidence>
<dbReference type="EMBL" id="ML977312">
    <property type="protein sequence ID" value="KAF2121138.1"/>
    <property type="molecule type" value="Genomic_DNA"/>
</dbReference>
<dbReference type="AlphaFoldDB" id="A0A6A5ZS91"/>
<reference evidence="2" key="1">
    <citation type="journal article" date="2020" name="Stud. Mycol.">
        <title>101 Dothideomycetes genomes: a test case for predicting lifestyles and emergence of pathogens.</title>
        <authorList>
            <person name="Haridas S."/>
            <person name="Albert R."/>
            <person name="Binder M."/>
            <person name="Bloem J."/>
            <person name="Labutti K."/>
            <person name="Salamov A."/>
            <person name="Andreopoulos B."/>
            <person name="Baker S."/>
            <person name="Barry K."/>
            <person name="Bills G."/>
            <person name="Bluhm B."/>
            <person name="Cannon C."/>
            <person name="Castanera R."/>
            <person name="Culley D."/>
            <person name="Daum C."/>
            <person name="Ezra D."/>
            <person name="Gonzalez J."/>
            <person name="Henrissat B."/>
            <person name="Kuo A."/>
            <person name="Liang C."/>
            <person name="Lipzen A."/>
            <person name="Lutzoni F."/>
            <person name="Magnuson J."/>
            <person name="Mondo S."/>
            <person name="Nolan M."/>
            <person name="Ohm R."/>
            <person name="Pangilinan J."/>
            <person name="Park H.-J."/>
            <person name="Ramirez L."/>
            <person name="Alfaro M."/>
            <person name="Sun H."/>
            <person name="Tritt A."/>
            <person name="Yoshinaga Y."/>
            <person name="Zwiers L.-H."/>
            <person name="Turgeon B."/>
            <person name="Goodwin S."/>
            <person name="Spatafora J."/>
            <person name="Crous P."/>
            <person name="Grigoriev I."/>
        </authorList>
    </citation>
    <scope>NUCLEOTIDE SEQUENCE</scope>
    <source>
        <strain evidence="2">CBS 627.86</strain>
    </source>
</reference>
<feature type="region of interest" description="Disordered" evidence="1">
    <location>
        <begin position="75"/>
        <end position="94"/>
    </location>
</feature>
<evidence type="ECO:0000313" key="2">
    <source>
        <dbReference type="EMBL" id="KAF2121138.1"/>
    </source>
</evidence>
<evidence type="ECO:0000313" key="3">
    <source>
        <dbReference type="Proteomes" id="UP000799770"/>
    </source>
</evidence>
<keyword evidence="3" id="KW-1185">Reference proteome</keyword>
<protein>
    <submittedName>
        <fullName evidence="2">Uncharacterized protein</fullName>
    </submittedName>
</protein>
<accession>A0A6A5ZS91</accession>
<sequence length="201" mass="22666">MAARAYLIYPPQNPRPYSTTNGVIANDCRRWGWVVYELVSLDALTAEEEEQELYLGNRRVPLAILWDRELRRRQREGEPDHQSSASSFGGRAQSRRRSIYTSHWYGYEQHHRIAERQRARAASMSGVGTTGSISAVLEEEGVRLNSPIRRAVARIEHTITHGGGLASLQQNAHASRDDDDEDPAEQLPPYSPGEDVPAYDP</sequence>
<organism evidence="2 3">
    <name type="scientific">Lophiotrema nucula</name>
    <dbReference type="NCBI Taxonomy" id="690887"/>
    <lineage>
        <taxon>Eukaryota</taxon>
        <taxon>Fungi</taxon>
        <taxon>Dikarya</taxon>
        <taxon>Ascomycota</taxon>
        <taxon>Pezizomycotina</taxon>
        <taxon>Dothideomycetes</taxon>
        <taxon>Pleosporomycetidae</taxon>
        <taxon>Pleosporales</taxon>
        <taxon>Lophiotremataceae</taxon>
        <taxon>Lophiotrema</taxon>
    </lineage>
</organism>
<proteinExistence type="predicted"/>
<dbReference type="Proteomes" id="UP000799770">
    <property type="component" value="Unassembled WGS sequence"/>
</dbReference>
<dbReference type="OrthoDB" id="3774194at2759"/>
<feature type="region of interest" description="Disordered" evidence="1">
    <location>
        <begin position="162"/>
        <end position="201"/>
    </location>
</feature>